<reference evidence="3" key="1">
    <citation type="submission" date="2022-11" db="UniProtKB">
        <authorList>
            <consortium name="WormBaseParasite"/>
        </authorList>
    </citation>
    <scope>IDENTIFICATION</scope>
</reference>
<sequence length="140" mass="15345">MKADGEHSQHMEESVQNKMSQVEQSVANLQKEVKGSHSYSKAVLEATERTLTFGQLESPSVDIVHGSIYVLFISFLTFISAVYGVSFVQSYQEDMSGQYTSPNPPTPSLLLAYWPYVSPVATATPLSSTSLSSSRSKEKS</sequence>
<organism evidence="2 3">
    <name type="scientific">Ditylenchus dipsaci</name>
    <dbReference type="NCBI Taxonomy" id="166011"/>
    <lineage>
        <taxon>Eukaryota</taxon>
        <taxon>Metazoa</taxon>
        <taxon>Ecdysozoa</taxon>
        <taxon>Nematoda</taxon>
        <taxon>Chromadorea</taxon>
        <taxon>Rhabditida</taxon>
        <taxon>Tylenchina</taxon>
        <taxon>Tylenchomorpha</taxon>
        <taxon>Sphaerularioidea</taxon>
        <taxon>Anguinidae</taxon>
        <taxon>Anguininae</taxon>
        <taxon>Ditylenchus</taxon>
    </lineage>
</organism>
<protein>
    <submittedName>
        <fullName evidence="3">Uncharacterized protein</fullName>
    </submittedName>
</protein>
<evidence type="ECO:0000313" key="2">
    <source>
        <dbReference type="Proteomes" id="UP000887574"/>
    </source>
</evidence>
<keyword evidence="1" id="KW-0472">Membrane</keyword>
<keyword evidence="2" id="KW-1185">Reference proteome</keyword>
<dbReference type="Proteomes" id="UP000887574">
    <property type="component" value="Unplaced"/>
</dbReference>
<evidence type="ECO:0000313" key="3">
    <source>
        <dbReference type="WBParaSite" id="jg16169.1"/>
    </source>
</evidence>
<feature type="transmembrane region" description="Helical" evidence="1">
    <location>
        <begin position="68"/>
        <end position="91"/>
    </location>
</feature>
<keyword evidence="1" id="KW-1133">Transmembrane helix</keyword>
<accession>A0A915D5D2</accession>
<dbReference type="AlphaFoldDB" id="A0A915D5D2"/>
<evidence type="ECO:0000256" key="1">
    <source>
        <dbReference type="SAM" id="Phobius"/>
    </source>
</evidence>
<proteinExistence type="predicted"/>
<name>A0A915D5D2_9BILA</name>
<keyword evidence="1" id="KW-0812">Transmembrane</keyword>
<dbReference type="WBParaSite" id="jg16169.1">
    <property type="protein sequence ID" value="jg16169.1"/>
    <property type="gene ID" value="jg16169"/>
</dbReference>